<keyword evidence="2" id="KW-0805">Transcription regulation</keyword>
<dbReference type="PANTHER" id="PTHR43133:SF46">
    <property type="entry name" value="RNA POLYMERASE SIGMA-70 FACTOR ECF SUBFAMILY"/>
    <property type="match status" value="1"/>
</dbReference>
<dbReference type="NCBIfam" id="TIGR02937">
    <property type="entry name" value="sigma70-ECF"/>
    <property type="match status" value="1"/>
</dbReference>
<evidence type="ECO:0000313" key="5">
    <source>
        <dbReference type="EMBL" id="TMM58754.1"/>
    </source>
</evidence>
<dbReference type="SUPFAM" id="SSF88659">
    <property type="entry name" value="Sigma3 and sigma4 domains of RNA polymerase sigma factors"/>
    <property type="match status" value="1"/>
</dbReference>
<dbReference type="Gene3D" id="1.10.10.10">
    <property type="entry name" value="Winged helix-like DNA-binding domain superfamily/Winged helix DNA-binding domain"/>
    <property type="match status" value="1"/>
</dbReference>
<dbReference type="InterPro" id="IPR014284">
    <property type="entry name" value="RNA_pol_sigma-70_dom"/>
</dbReference>
<dbReference type="InterPro" id="IPR013325">
    <property type="entry name" value="RNA_pol_sigma_r2"/>
</dbReference>
<keyword evidence="3" id="KW-0731">Sigma factor</keyword>
<evidence type="ECO:0000256" key="2">
    <source>
        <dbReference type="ARBA" id="ARBA00023015"/>
    </source>
</evidence>
<evidence type="ECO:0000256" key="1">
    <source>
        <dbReference type="ARBA" id="ARBA00010641"/>
    </source>
</evidence>
<dbReference type="GO" id="GO:0006352">
    <property type="term" value="P:DNA-templated transcription initiation"/>
    <property type="evidence" value="ECO:0007669"/>
    <property type="project" value="InterPro"/>
</dbReference>
<dbReference type="InterPro" id="IPR013324">
    <property type="entry name" value="RNA_pol_sigma_r3/r4-like"/>
</dbReference>
<reference evidence="5 6" key="1">
    <citation type="submission" date="2019-05" db="EMBL/GenBank/DDBJ databases">
        <authorList>
            <person name="Zhang J.-Y."/>
            <person name="Feg X."/>
            <person name="Du Z.-J."/>
        </authorList>
    </citation>
    <scope>NUCLEOTIDE SEQUENCE [LARGE SCALE GENOMIC DNA]</scope>
    <source>
        <strain evidence="5 6">RZ26</strain>
    </source>
</reference>
<dbReference type="EMBL" id="VATY01000001">
    <property type="protein sequence ID" value="TMM58754.1"/>
    <property type="molecule type" value="Genomic_DNA"/>
</dbReference>
<dbReference type="PANTHER" id="PTHR43133">
    <property type="entry name" value="RNA POLYMERASE ECF-TYPE SIGMA FACTO"/>
    <property type="match status" value="1"/>
</dbReference>
<protein>
    <submittedName>
        <fullName evidence="5">RNA polymerase sigma factor</fullName>
    </submittedName>
</protein>
<gene>
    <name evidence="5" type="ORF">FEE95_04805</name>
</gene>
<dbReference type="AlphaFoldDB" id="A0A5S3QLJ6"/>
<sequence length="185" mass="21655">MTDEQLIAQLKKRDRNALKSVYLNYKTEFFKFMSRYNAKNDVLEDIFQDALIVLYENAQSGKLDALKSTVKTYLFGIGKFMLFKHFRDSKREVPTEETYLFDQYEQAVIEDVYEDEGPNDYQKQMAASFKKLGDKCREILELFYLQGMKLGEITVRQGYDNKDVAKSQKSRCLKSLKQLIGKKDG</sequence>
<evidence type="ECO:0000313" key="6">
    <source>
        <dbReference type="Proteomes" id="UP000310314"/>
    </source>
</evidence>
<keyword evidence="6" id="KW-1185">Reference proteome</keyword>
<dbReference type="RefSeq" id="WP_138656687.1">
    <property type="nucleotide sequence ID" value="NZ_VATY01000001.1"/>
</dbReference>
<dbReference type="SUPFAM" id="SSF88946">
    <property type="entry name" value="Sigma2 domain of RNA polymerase sigma factors"/>
    <property type="match status" value="1"/>
</dbReference>
<organism evidence="5 6">
    <name type="scientific">Maribacter algarum</name>
    <name type="common">ex Zhang et al. 2020</name>
    <dbReference type="NCBI Taxonomy" id="2578118"/>
    <lineage>
        <taxon>Bacteria</taxon>
        <taxon>Pseudomonadati</taxon>
        <taxon>Bacteroidota</taxon>
        <taxon>Flavobacteriia</taxon>
        <taxon>Flavobacteriales</taxon>
        <taxon>Flavobacteriaceae</taxon>
        <taxon>Maribacter</taxon>
    </lineage>
</organism>
<dbReference type="InterPro" id="IPR039425">
    <property type="entry name" value="RNA_pol_sigma-70-like"/>
</dbReference>
<dbReference type="OrthoDB" id="1099849at2"/>
<proteinExistence type="inferred from homology"/>
<dbReference type="Proteomes" id="UP000310314">
    <property type="component" value="Unassembled WGS sequence"/>
</dbReference>
<comment type="caution">
    <text evidence="5">The sequence shown here is derived from an EMBL/GenBank/DDBJ whole genome shotgun (WGS) entry which is preliminary data.</text>
</comment>
<dbReference type="InterPro" id="IPR036388">
    <property type="entry name" value="WH-like_DNA-bd_sf"/>
</dbReference>
<keyword evidence="4" id="KW-0804">Transcription</keyword>
<dbReference type="Gene3D" id="1.10.1740.10">
    <property type="match status" value="1"/>
</dbReference>
<accession>A0A5S3QLJ6</accession>
<dbReference type="GO" id="GO:0016987">
    <property type="term" value="F:sigma factor activity"/>
    <property type="evidence" value="ECO:0007669"/>
    <property type="project" value="UniProtKB-KW"/>
</dbReference>
<evidence type="ECO:0000256" key="4">
    <source>
        <dbReference type="ARBA" id="ARBA00023163"/>
    </source>
</evidence>
<comment type="similarity">
    <text evidence="1">Belongs to the sigma-70 factor family. ECF subfamily.</text>
</comment>
<name>A0A5S3QLJ6_9FLAO</name>
<evidence type="ECO:0000256" key="3">
    <source>
        <dbReference type="ARBA" id="ARBA00023082"/>
    </source>
</evidence>